<reference evidence="3 4" key="1">
    <citation type="submission" date="2015-09" db="EMBL/GenBank/DDBJ databases">
        <title>Genome announcement of multiple Pseudomonas syringae strains.</title>
        <authorList>
            <person name="Thakur S."/>
            <person name="Wang P.W."/>
            <person name="Gong Y."/>
            <person name="Weir B.S."/>
            <person name="Guttman D.S."/>
        </authorList>
    </citation>
    <scope>NUCLEOTIDE SEQUENCE [LARGE SCALE GENOMIC DNA]</scope>
    <source>
        <strain evidence="3 4">ICMP4531</strain>
    </source>
</reference>
<sequence length="195" mass="21380">MLTANRAPAVESPMRQSLICLLLMISLPALAQIYKYTDANGNTAFSNQPPDGTRTEVVELPPLNSIETQAPARPVVNSPPQSAPAPAQPQPQPQPQTAYDVLELTDLPTDEALRANNGTFIIGVKIQPRLQQDHRLQLLLDGNLYGQPSNLPRFQVVNIDRGEHSFAVVVKDGERIIQQSETITLTVQRVHLGKP</sequence>
<dbReference type="InterPro" id="IPR025392">
    <property type="entry name" value="DUF4124"/>
</dbReference>
<evidence type="ECO:0000256" key="1">
    <source>
        <dbReference type="SAM" id="MobiDB-lite"/>
    </source>
</evidence>
<dbReference type="Pfam" id="PF13511">
    <property type="entry name" value="DUF4124"/>
    <property type="match status" value="1"/>
</dbReference>
<proteinExistence type="predicted"/>
<dbReference type="AlphaFoldDB" id="A0A0P9VL54"/>
<evidence type="ECO:0000313" key="3">
    <source>
        <dbReference type="EMBL" id="KPX39676.1"/>
    </source>
</evidence>
<organism evidence="3 4">
    <name type="scientific">Pseudomonas syringae pv. helianthi</name>
    <dbReference type="NCBI Taxonomy" id="251654"/>
    <lineage>
        <taxon>Bacteria</taxon>
        <taxon>Pseudomonadati</taxon>
        <taxon>Pseudomonadota</taxon>
        <taxon>Gammaproteobacteria</taxon>
        <taxon>Pseudomonadales</taxon>
        <taxon>Pseudomonadaceae</taxon>
        <taxon>Pseudomonas</taxon>
    </lineage>
</organism>
<dbReference type="Proteomes" id="UP000050557">
    <property type="component" value="Unassembled WGS sequence"/>
</dbReference>
<feature type="region of interest" description="Disordered" evidence="1">
    <location>
        <begin position="72"/>
        <end position="95"/>
    </location>
</feature>
<evidence type="ECO:0000313" key="4">
    <source>
        <dbReference type="Proteomes" id="UP000050557"/>
    </source>
</evidence>
<protein>
    <recommendedName>
        <fullName evidence="2">DUF4124 domain-containing protein</fullName>
    </recommendedName>
</protein>
<dbReference type="PATRIC" id="fig|251654.3.peg.3376"/>
<feature type="domain" description="DUF4124" evidence="2">
    <location>
        <begin position="20"/>
        <end position="73"/>
    </location>
</feature>
<feature type="compositionally biased region" description="Pro residues" evidence="1">
    <location>
        <begin position="81"/>
        <end position="94"/>
    </location>
</feature>
<accession>A0A0P9VL54</accession>
<comment type="caution">
    <text evidence="3">The sequence shown here is derived from an EMBL/GenBank/DDBJ whole genome shotgun (WGS) entry which is preliminary data.</text>
</comment>
<gene>
    <name evidence="3" type="ORF">ALO68_02523</name>
</gene>
<name>A0A0P9VL54_9PSED</name>
<dbReference type="EMBL" id="LJQM01000264">
    <property type="protein sequence ID" value="KPX39676.1"/>
    <property type="molecule type" value="Genomic_DNA"/>
</dbReference>
<evidence type="ECO:0000259" key="2">
    <source>
        <dbReference type="Pfam" id="PF13511"/>
    </source>
</evidence>